<sequence length="188" mass="20177">MDRQASPVISARTGAAFEAVEAVPVANDNLPPGDGGDELEGRVAVPADPKILHDSDRSSRRRTHQPKTQRHLLTVSGQRPLLLLLPHVEHHLRGVRHVPAPPQLRRQLLPPPLYLRRPRVPAVAGHELVDHAGDGDSAPAGGLLHALLLHHPPHPSHLLPPPGAGVDVAEHDVVPVVARLQAAELPHC</sequence>
<accession>A0A7I8LDT3</accession>
<evidence type="ECO:0000313" key="3">
    <source>
        <dbReference type="Proteomes" id="UP000663760"/>
    </source>
</evidence>
<reference evidence="2" key="1">
    <citation type="submission" date="2020-02" db="EMBL/GenBank/DDBJ databases">
        <authorList>
            <person name="Scholz U."/>
            <person name="Mascher M."/>
            <person name="Fiebig A."/>
        </authorList>
    </citation>
    <scope>NUCLEOTIDE SEQUENCE</scope>
</reference>
<gene>
    <name evidence="2" type="ORF">SI8410_14018474</name>
</gene>
<dbReference type="Proteomes" id="UP000663760">
    <property type="component" value="Chromosome 14"/>
</dbReference>
<dbReference type="AlphaFoldDB" id="A0A7I8LDT3"/>
<organism evidence="2 3">
    <name type="scientific">Spirodela intermedia</name>
    <name type="common">Intermediate duckweed</name>
    <dbReference type="NCBI Taxonomy" id="51605"/>
    <lineage>
        <taxon>Eukaryota</taxon>
        <taxon>Viridiplantae</taxon>
        <taxon>Streptophyta</taxon>
        <taxon>Embryophyta</taxon>
        <taxon>Tracheophyta</taxon>
        <taxon>Spermatophyta</taxon>
        <taxon>Magnoliopsida</taxon>
        <taxon>Liliopsida</taxon>
        <taxon>Araceae</taxon>
        <taxon>Lemnoideae</taxon>
        <taxon>Spirodela</taxon>
    </lineage>
</organism>
<dbReference type="EMBL" id="LR746277">
    <property type="protein sequence ID" value="CAA7407796.1"/>
    <property type="molecule type" value="Genomic_DNA"/>
</dbReference>
<evidence type="ECO:0000313" key="2">
    <source>
        <dbReference type="EMBL" id="CAA7407796.1"/>
    </source>
</evidence>
<evidence type="ECO:0000256" key="1">
    <source>
        <dbReference type="SAM" id="MobiDB-lite"/>
    </source>
</evidence>
<name>A0A7I8LDT3_SPIIN</name>
<keyword evidence="3" id="KW-1185">Reference proteome</keyword>
<protein>
    <submittedName>
        <fullName evidence="2">Uncharacterized protein</fullName>
    </submittedName>
</protein>
<feature type="region of interest" description="Disordered" evidence="1">
    <location>
        <begin position="26"/>
        <end position="70"/>
    </location>
</feature>
<proteinExistence type="predicted"/>
<feature type="compositionally biased region" description="Basic residues" evidence="1">
    <location>
        <begin position="59"/>
        <end position="70"/>
    </location>
</feature>